<dbReference type="Proteomes" id="UP000317355">
    <property type="component" value="Unassembled WGS sequence"/>
</dbReference>
<dbReference type="GO" id="GO:0003723">
    <property type="term" value="F:RNA binding"/>
    <property type="evidence" value="ECO:0007669"/>
    <property type="project" value="InterPro"/>
</dbReference>
<proteinExistence type="predicted"/>
<protein>
    <submittedName>
        <fullName evidence="2">RNA pseudouridine synthase</fullName>
    </submittedName>
</protein>
<evidence type="ECO:0000313" key="3">
    <source>
        <dbReference type="Proteomes" id="UP000317355"/>
    </source>
</evidence>
<evidence type="ECO:0000313" key="2">
    <source>
        <dbReference type="EMBL" id="TVT59709.1"/>
    </source>
</evidence>
<dbReference type="EMBL" id="VMRY01000003">
    <property type="protein sequence ID" value="TVT59709.1"/>
    <property type="molecule type" value="Genomic_DNA"/>
</dbReference>
<dbReference type="PANTHER" id="PTHR21600">
    <property type="entry name" value="MITOCHONDRIAL RNA PSEUDOURIDINE SYNTHASE"/>
    <property type="match status" value="1"/>
</dbReference>
<dbReference type="InterPro" id="IPR020103">
    <property type="entry name" value="PsdUridine_synth_cat_dom_sf"/>
</dbReference>
<dbReference type="InterPro" id="IPR006145">
    <property type="entry name" value="PsdUridine_synth_RsuA/RluA"/>
</dbReference>
<sequence length="224" mass="25280">MSLTDQLGEYTPPLDEGLDIIYQDDAILVLNKPSGLLSVPGRGEEKQDSLATRVQARIPDALIVHRLDMCTSGIMLMARGIEVHRTLNRMFQERRISKRYIALVDGHLDPQSGTLNLPLICDWPNRPRQKVDHEIGKPSTTRYRFLNYDPVTDCSRVELIPETGRSHQLRVHMFAIGHAILGDNLYGKETSREKASRLQLHAVELAFEHPTTGELASFKSDPAF</sequence>
<dbReference type="GO" id="GO:0009982">
    <property type="term" value="F:pseudouridine synthase activity"/>
    <property type="evidence" value="ECO:0007669"/>
    <property type="project" value="InterPro"/>
</dbReference>
<dbReference type="Pfam" id="PF00849">
    <property type="entry name" value="PseudoU_synth_2"/>
    <property type="match status" value="1"/>
</dbReference>
<dbReference type="SUPFAM" id="SSF55120">
    <property type="entry name" value="Pseudouridine synthase"/>
    <property type="match status" value="1"/>
</dbReference>
<accession>A0A558DFB4</accession>
<organism evidence="2 3">
    <name type="scientific">Sedimenticola thiotaurini</name>
    <dbReference type="NCBI Taxonomy" id="1543721"/>
    <lineage>
        <taxon>Bacteria</taxon>
        <taxon>Pseudomonadati</taxon>
        <taxon>Pseudomonadota</taxon>
        <taxon>Gammaproteobacteria</taxon>
        <taxon>Chromatiales</taxon>
        <taxon>Sedimenticolaceae</taxon>
        <taxon>Sedimenticola</taxon>
    </lineage>
</organism>
<reference evidence="2 3" key="1">
    <citation type="submission" date="2019-07" db="EMBL/GenBank/DDBJ databases">
        <title>The pathways for chlorine oxyanion respiration interact through the shared metabolite chlorate.</title>
        <authorList>
            <person name="Barnum T.P."/>
            <person name="Cheng Y."/>
            <person name="Hill K.A."/>
            <person name="Lucas L.N."/>
            <person name="Carlson H.K."/>
            <person name="Coates J.D."/>
        </authorList>
    </citation>
    <scope>NUCLEOTIDE SEQUENCE [LARGE SCALE GENOMIC DNA]</scope>
    <source>
        <strain evidence="2">BK-3</strain>
    </source>
</reference>
<name>A0A558DFB4_9GAMM</name>
<dbReference type="AlphaFoldDB" id="A0A558DFB4"/>
<feature type="domain" description="Pseudouridine synthase RsuA/RluA-like" evidence="1">
    <location>
        <begin position="27"/>
        <end position="173"/>
    </location>
</feature>
<comment type="caution">
    <text evidence="2">The sequence shown here is derived from an EMBL/GenBank/DDBJ whole genome shotgun (WGS) entry which is preliminary data.</text>
</comment>
<dbReference type="PANTHER" id="PTHR21600:SF89">
    <property type="entry name" value="RIBOSOMAL LARGE SUBUNIT PSEUDOURIDINE SYNTHASE A"/>
    <property type="match status" value="1"/>
</dbReference>
<dbReference type="PROSITE" id="PS01129">
    <property type="entry name" value="PSI_RLU"/>
    <property type="match status" value="1"/>
</dbReference>
<evidence type="ECO:0000259" key="1">
    <source>
        <dbReference type="Pfam" id="PF00849"/>
    </source>
</evidence>
<dbReference type="GO" id="GO:0140098">
    <property type="term" value="F:catalytic activity, acting on RNA"/>
    <property type="evidence" value="ECO:0007669"/>
    <property type="project" value="UniProtKB-ARBA"/>
</dbReference>
<dbReference type="Gene3D" id="3.30.2350.10">
    <property type="entry name" value="Pseudouridine synthase"/>
    <property type="match status" value="1"/>
</dbReference>
<dbReference type="GO" id="GO:0000455">
    <property type="term" value="P:enzyme-directed rRNA pseudouridine synthesis"/>
    <property type="evidence" value="ECO:0007669"/>
    <property type="project" value="TreeGrafter"/>
</dbReference>
<dbReference type="InterPro" id="IPR050188">
    <property type="entry name" value="RluA_PseudoU_synthase"/>
</dbReference>
<gene>
    <name evidence="2" type="ORF">FHK82_01645</name>
</gene>
<dbReference type="InterPro" id="IPR006224">
    <property type="entry name" value="PsdUridine_synth_RluA-like_CS"/>
</dbReference>
<dbReference type="CDD" id="cd02869">
    <property type="entry name" value="PseudoU_synth_RluA_like"/>
    <property type="match status" value="1"/>
</dbReference>